<evidence type="ECO:0000256" key="1">
    <source>
        <dbReference type="SAM" id="MobiDB-lite"/>
    </source>
</evidence>
<accession>A0A9P5U365</accession>
<proteinExistence type="predicted"/>
<protein>
    <recommendedName>
        <fullName evidence="4">CCAAT-binding factor domain-containing protein</fullName>
    </recommendedName>
</protein>
<sequence>MQDQDEGGSKGNGNSDITMEDDEAGYVVVEDTTKQKKKNQDGESAGRGKVLESNIASSMLAKISKQASRKGICLLDRFPDDRMFAWEILEKELVRQKENGDDALLEDLIKTQKDPQKVEDLLAWMKYRESDVCYTLAQAARILINQYFELGSVAEGGLRVVALSFLSLRVMLRIYHHSNEKKTGKPFYSLLIPQTLRTFLLDDRQSKADLLLVAELHELKHVLAHLIAMVTATVFVPACSSQVAQTLAWRYINVSWSMQVG</sequence>
<evidence type="ECO:0000313" key="3">
    <source>
        <dbReference type="Proteomes" id="UP000772434"/>
    </source>
</evidence>
<dbReference type="AlphaFoldDB" id="A0A9P5U365"/>
<evidence type="ECO:0008006" key="4">
    <source>
        <dbReference type="Google" id="ProtNLM"/>
    </source>
</evidence>
<feature type="compositionally biased region" description="Basic and acidic residues" evidence="1">
    <location>
        <begin position="31"/>
        <end position="48"/>
    </location>
</feature>
<gene>
    <name evidence="2" type="ORF">BDP27DRAFT_1426985</name>
</gene>
<dbReference type="Proteomes" id="UP000772434">
    <property type="component" value="Unassembled WGS sequence"/>
</dbReference>
<comment type="caution">
    <text evidence="2">The sequence shown here is derived from an EMBL/GenBank/DDBJ whole genome shotgun (WGS) entry which is preliminary data.</text>
</comment>
<evidence type="ECO:0000313" key="2">
    <source>
        <dbReference type="EMBL" id="KAF9063378.1"/>
    </source>
</evidence>
<reference evidence="2" key="1">
    <citation type="submission" date="2020-11" db="EMBL/GenBank/DDBJ databases">
        <authorList>
            <consortium name="DOE Joint Genome Institute"/>
            <person name="Ahrendt S."/>
            <person name="Riley R."/>
            <person name="Andreopoulos W."/>
            <person name="Labutti K."/>
            <person name="Pangilinan J."/>
            <person name="Ruiz-Duenas F.J."/>
            <person name="Barrasa J.M."/>
            <person name="Sanchez-Garcia M."/>
            <person name="Camarero S."/>
            <person name="Miyauchi S."/>
            <person name="Serrano A."/>
            <person name="Linde D."/>
            <person name="Babiker R."/>
            <person name="Drula E."/>
            <person name="Ayuso-Fernandez I."/>
            <person name="Pacheco R."/>
            <person name="Padilla G."/>
            <person name="Ferreira P."/>
            <person name="Barriuso J."/>
            <person name="Kellner H."/>
            <person name="Castanera R."/>
            <person name="Alfaro M."/>
            <person name="Ramirez L."/>
            <person name="Pisabarro A.G."/>
            <person name="Kuo A."/>
            <person name="Tritt A."/>
            <person name="Lipzen A."/>
            <person name="He G."/>
            <person name="Yan M."/>
            <person name="Ng V."/>
            <person name="Cullen D."/>
            <person name="Martin F."/>
            <person name="Rosso M.-N."/>
            <person name="Henrissat B."/>
            <person name="Hibbett D."/>
            <person name="Martinez A.T."/>
            <person name="Grigoriev I.V."/>
        </authorList>
    </citation>
    <scope>NUCLEOTIDE SEQUENCE</scope>
    <source>
        <strain evidence="2">AH 40177</strain>
    </source>
</reference>
<name>A0A9P5U365_9AGAR</name>
<dbReference type="EMBL" id="JADNRY010000148">
    <property type="protein sequence ID" value="KAF9063378.1"/>
    <property type="molecule type" value="Genomic_DNA"/>
</dbReference>
<feature type="region of interest" description="Disordered" evidence="1">
    <location>
        <begin position="1"/>
        <end position="48"/>
    </location>
</feature>
<dbReference type="OrthoDB" id="3056889at2759"/>
<organism evidence="2 3">
    <name type="scientific">Rhodocollybia butyracea</name>
    <dbReference type="NCBI Taxonomy" id="206335"/>
    <lineage>
        <taxon>Eukaryota</taxon>
        <taxon>Fungi</taxon>
        <taxon>Dikarya</taxon>
        <taxon>Basidiomycota</taxon>
        <taxon>Agaricomycotina</taxon>
        <taxon>Agaricomycetes</taxon>
        <taxon>Agaricomycetidae</taxon>
        <taxon>Agaricales</taxon>
        <taxon>Marasmiineae</taxon>
        <taxon>Omphalotaceae</taxon>
        <taxon>Rhodocollybia</taxon>
    </lineage>
</organism>
<keyword evidence="3" id="KW-1185">Reference proteome</keyword>